<accession>A0A1W1BYN0</accession>
<proteinExistence type="predicted"/>
<dbReference type="Gene3D" id="3.10.350.10">
    <property type="entry name" value="LysM domain"/>
    <property type="match status" value="2"/>
</dbReference>
<dbReference type="AlphaFoldDB" id="A0A1W1BYN0"/>
<feature type="domain" description="LysM" evidence="2">
    <location>
        <begin position="242"/>
        <end position="291"/>
    </location>
</feature>
<organism evidence="3">
    <name type="scientific">hydrothermal vent metagenome</name>
    <dbReference type="NCBI Taxonomy" id="652676"/>
    <lineage>
        <taxon>unclassified sequences</taxon>
        <taxon>metagenomes</taxon>
        <taxon>ecological metagenomes</taxon>
    </lineage>
</organism>
<dbReference type="SMART" id="SM00257">
    <property type="entry name" value="LysM"/>
    <property type="match status" value="2"/>
</dbReference>
<gene>
    <name evidence="3" type="ORF">MNB_SV-14-1056</name>
</gene>
<dbReference type="InterPro" id="IPR018392">
    <property type="entry name" value="LysM"/>
</dbReference>
<reference evidence="3" key="1">
    <citation type="submission" date="2016-10" db="EMBL/GenBank/DDBJ databases">
        <authorList>
            <person name="de Groot N.N."/>
        </authorList>
    </citation>
    <scope>NUCLEOTIDE SEQUENCE</scope>
</reference>
<name>A0A1W1BYN0_9ZZZZ</name>
<feature type="domain" description="LysM" evidence="2">
    <location>
        <begin position="301"/>
        <end position="350"/>
    </location>
</feature>
<sequence length="351" mass="40935">MSDRENEIIEIVKRIETPQRESEDNNEKEETNEINKTNEIEKAIYIDESFYTEEYQEEKNESSKKVLPILLGITTIGVMGYLGVKYLNQNNQVNQTPNNIISNHIVNKEAEKITTYTEELAIEEDVIAVLSAQKKQAQAQEEVSKPISKKEEEIPKEIEKEEVVVQKQEILKKEKVVQEKQIEEQEKISKPIPKREEETPKEIEKQEVVIQKQKIVKKEKVIAKKQIKENTFIIKYEAIKPRVIIVRRGDSLASIAKRFYGNDMDFKRIIRANPRIKNSKTHIHLGEKLIIPRKDNKTKRRYVIAKKGYTLAYIAKKVYGSRDKISKIVRANQKIKSRNSTIHLGQKVYLP</sequence>
<evidence type="ECO:0000256" key="1">
    <source>
        <dbReference type="SAM" id="MobiDB-lite"/>
    </source>
</evidence>
<feature type="region of interest" description="Disordered" evidence="1">
    <location>
        <begin position="1"/>
        <end position="36"/>
    </location>
</feature>
<protein>
    <recommendedName>
        <fullName evidence="2">LysM domain-containing protein</fullName>
    </recommendedName>
</protein>
<dbReference type="InterPro" id="IPR052196">
    <property type="entry name" value="Bact_Kbp"/>
</dbReference>
<dbReference type="CDD" id="cd00118">
    <property type="entry name" value="LysM"/>
    <property type="match status" value="1"/>
</dbReference>
<dbReference type="InterPro" id="IPR036779">
    <property type="entry name" value="LysM_dom_sf"/>
</dbReference>
<evidence type="ECO:0000313" key="3">
    <source>
        <dbReference type="EMBL" id="SFV58552.1"/>
    </source>
</evidence>
<dbReference type="EMBL" id="FPHN01000092">
    <property type="protein sequence ID" value="SFV58552.1"/>
    <property type="molecule type" value="Genomic_DNA"/>
</dbReference>
<evidence type="ECO:0000259" key="2">
    <source>
        <dbReference type="PROSITE" id="PS51782"/>
    </source>
</evidence>
<dbReference type="PANTHER" id="PTHR34700">
    <property type="entry name" value="POTASSIUM BINDING PROTEIN KBP"/>
    <property type="match status" value="1"/>
</dbReference>
<dbReference type="PANTHER" id="PTHR34700:SF4">
    <property type="entry name" value="PHAGE-LIKE ELEMENT PBSX PROTEIN XKDP"/>
    <property type="match status" value="1"/>
</dbReference>
<dbReference type="Pfam" id="PF01476">
    <property type="entry name" value="LysM"/>
    <property type="match status" value="2"/>
</dbReference>
<dbReference type="SUPFAM" id="SSF54106">
    <property type="entry name" value="LysM domain"/>
    <property type="match status" value="1"/>
</dbReference>
<dbReference type="PROSITE" id="PS51782">
    <property type="entry name" value="LYSM"/>
    <property type="match status" value="2"/>
</dbReference>